<comment type="function">
    <text evidence="1">Part of the ABC transporter complex MalEFGK involved in maltose/maltodextrin import. Probably responsible for the translocation of the substrate across the membrane.</text>
</comment>
<keyword evidence="7 11" id="KW-0812">Transmembrane</keyword>
<keyword evidence="4 11" id="KW-0813">Transport</keyword>
<sequence>MAARTLPLLHPQRILLMALLVLVLLFLAFPVYFMLVTSLKSSGEAYRLPATLWPHNPTLQAYPFVIKAWSYWRTLGNTVLVAGLAAFGATMLGGIAAYGFSRMAFTGKSLLYATVVGSMAIPAMVTLGPIFLAYKDLRLLDTHLGLILVFMAEGIPVAFLTLFSYFKAIPKELDEAAAIDGGSLLDIFFRIIVPIALPGVAVTFLLLFIAGWNEFLFAFTLTITPSTRLLTVRLFEIPIRADANTIPYDLIAAGGMLILLPLVPILLRVQKQLVEGILAGAVKE</sequence>
<protein>
    <recommendedName>
        <fullName evidence="10">Maltose/maltodextrin transport system permease protein MalG</fullName>
    </recommendedName>
</protein>
<dbReference type="Pfam" id="PF00528">
    <property type="entry name" value="BPD_transp_1"/>
    <property type="match status" value="1"/>
</dbReference>
<proteinExistence type="inferred from homology"/>
<evidence type="ECO:0000256" key="11">
    <source>
        <dbReference type="RuleBase" id="RU363032"/>
    </source>
</evidence>
<keyword evidence="5" id="KW-1003">Cell membrane</keyword>
<evidence type="ECO:0000256" key="3">
    <source>
        <dbReference type="ARBA" id="ARBA00009047"/>
    </source>
</evidence>
<evidence type="ECO:0000256" key="8">
    <source>
        <dbReference type="ARBA" id="ARBA00022989"/>
    </source>
</evidence>
<dbReference type="PANTHER" id="PTHR32243:SF50">
    <property type="entry name" value="MALTOSE_MALTODEXTRIN TRANSPORT SYSTEM PERMEASE PROTEIN MALG"/>
    <property type="match status" value="1"/>
</dbReference>
<keyword evidence="8 11" id="KW-1133">Transmembrane helix</keyword>
<feature type="domain" description="ABC transmembrane type-1" evidence="12">
    <location>
        <begin position="75"/>
        <end position="269"/>
    </location>
</feature>
<evidence type="ECO:0000256" key="5">
    <source>
        <dbReference type="ARBA" id="ARBA00022475"/>
    </source>
</evidence>
<keyword evidence="6 13" id="KW-0762">Sugar transport</keyword>
<feature type="transmembrane region" description="Helical" evidence="11">
    <location>
        <begin position="187"/>
        <end position="209"/>
    </location>
</feature>
<feature type="transmembrane region" description="Helical" evidence="11">
    <location>
        <begin position="144"/>
        <end position="166"/>
    </location>
</feature>
<dbReference type="InterPro" id="IPR035906">
    <property type="entry name" value="MetI-like_sf"/>
</dbReference>
<feature type="transmembrane region" description="Helical" evidence="11">
    <location>
        <begin position="79"/>
        <end position="98"/>
    </location>
</feature>
<dbReference type="Gene3D" id="1.10.3720.10">
    <property type="entry name" value="MetI-like"/>
    <property type="match status" value="1"/>
</dbReference>
<evidence type="ECO:0000256" key="7">
    <source>
        <dbReference type="ARBA" id="ARBA00022692"/>
    </source>
</evidence>
<evidence type="ECO:0000256" key="4">
    <source>
        <dbReference type="ARBA" id="ARBA00022448"/>
    </source>
</evidence>
<comment type="similarity">
    <text evidence="3">Belongs to the binding-protein-dependent transport system permease family. MalFG subfamily.</text>
</comment>
<dbReference type="Proteomes" id="UP000184485">
    <property type="component" value="Unassembled WGS sequence"/>
</dbReference>
<evidence type="ECO:0000313" key="14">
    <source>
        <dbReference type="Proteomes" id="UP000184485"/>
    </source>
</evidence>
<accession>A0A1M5I3R9</accession>
<dbReference type="PANTHER" id="PTHR32243">
    <property type="entry name" value="MALTOSE TRANSPORT SYSTEM PERMEASE-RELATED"/>
    <property type="match status" value="1"/>
</dbReference>
<comment type="subcellular location">
    <subcellularLocation>
        <location evidence="2 11">Cell membrane</location>
        <topology evidence="2 11">Multi-pass membrane protein</topology>
    </subcellularLocation>
</comment>
<feature type="transmembrane region" description="Helical" evidence="11">
    <location>
        <begin position="14"/>
        <end position="35"/>
    </location>
</feature>
<reference evidence="13 14" key="1">
    <citation type="submission" date="2016-11" db="EMBL/GenBank/DDBJ databases">
        <authorList>
            <person name="Jaros S."/>
            <person name="Januszkiewicz K."/>
            <person name="Wedrychowicz H."/>
        </authorList>
    </citation>
    <scope>NUCLEOTIDE SEQUENCE [LARGE SCALE GENOMIC DNA]</scope>
    <source>
        <strain evidence="13 14">DSM 19436</strain>
    </source>
</reference>
<keyword evidence="14" id="KW-1185">Reference proteome</keyword>
<dbReference type="GO" id="GO:0055085">
    <property type="term" value="P:transmembrane transport"/>
    <property type="evidence" value="ECO:0007669"/>
    <property type="project" value="InterPro"/>
</dbReference>
<evidence type="ECO:0000256" key="2">
    <source>
        <dbReference type="ARBA" id="ARBA00004651"/>
    </source>
</evidence>
<dbReference type="OrthoDB" id="9815445at2"/>
<dbReference type="STRING" id="1122133.SAMN02745157_3725"/>
<gene>
    <name evidence="13" type="ORF">SAMN02745157_3725</name>
</gene>
<dbReference type="EMBL" id="FQUP01000004">
    <property type="protein sequence ID" value="SHG22620.1"/>
    <property type="molecule type" value="Genomic_DNA"/>
</dbReference>
<dbReference type="InterPro" id="IPR000515">
    <property type="entry name" value="MetI-like"/>
</dbReference>
<evidence type="ECO:0000313" key="13">
    <source>
        <dbReference type="EMBL" id="SHG22620.1"/>
    </source>
</evidence>
<evidence type="ECO:0000256" key="6">
    <source>
        <dbReference type="ARBA" id="ARBA00022597"/>
    </source>
</evidence>
<dbReference type="RefSeq" id="WP_084527557.1">
    <property type="nucleotide sequence ID" value="NZ_FQUP01000004.1"/>
</dbReference>
<dbReference type="GO" id="GO:0005886">
    <property type="term" value="C:plasma membrane"/>
    <property type="evidence" value="ECO:0007669"/>
    <property type="project" value="UniProtKB-SubCell"/>
</dbReference>
<keyword evidence="9 11" id="KW-0472">Membrane</keyword>
<evidence type="ECO:0000256" key="1">
    <source>
        <dbReference type="ARBA" id="ARBA00002264"/>
    </source>
</evidence>
<feature type="transmembrane region" description="Helical" evidence="11">
    <location>
        <begin position="247"/>
        <end position="267"/>
    </location>
</feature>
<evidence type="ECO:0000259" key="12">
    <source>
        <dbReference type="PROSITE" id="PS50928"/>
    </source>
</evidence>
<organism evidence="13 14">
    <name type="scientific">Kaistia soli DSM 19436</name>
    <dbReference type="NCBI Taxonomy" id="1122133"/>
    <lineage>
        <taxon>Bacteria</taxon>
        <taxon>Pseudomonadati</taxon>
        <taxon>Pseudomonadota</taxon>
        <taxon>Alphaproteobacteria</taxon>
        <taxon>Hyphomicrobiales</taxon>
        <taxon>Kaistiaceae</taxon>
        <taxon>Kaistia</taxon>
    </lineage>
</organism>
<dbReference type="InterPro" id="IPR050901">
    <property type="entry name" value="BP-dep_ABC_trans_perm"/>
</dbReference>
<dbReference type="CDD" id="cd06261">
    <property type="entry name" value="TM_PBP2"/>
    <property type="match status" value="1"/>
</dbReference>
<dbReference type="SUPFAM" id="SSF161098">
    <property type="entry name" value="MetI-like"/>
    <property type="match status" value="1"/>
</dbReference>
<evidence type="ECO:0000256" key="10">
    <source>
        <dbReference type="ARBA" id="ARBA00041109"/>
    </source>
</evidence>
<dbReference type="PROSITE" id="PS50928">
    <property type="entry name" value="ABC_TM1"/>
    <property type="match status" value="1"/>
</dbReference>
<name>A0A1M5I3R9_9HYPH</name>
<evidence type="ECO:0000256" key="9">
    <source>
        <dbReference type="ARBA" id="ARBA00023136"/>
    </source>
</evidence>
<dbReference type="AlphaFoldDB" id="A0A1M5I3R9"/>
<feature type="transmembrane region" description="Helical" evidence="11">
    <location>
        <begin position="110"/>
        <end position="132"/>
    </location>
</feature>